<sequence>MIAAVRRGVAAEAVRTGGLRSVLLLGAVPAGVLLPLLITAVIAYVAERIAGLDSSRISVSAATTSNSVYWIITFTVVVGALVAAYAQATSMRGAAGDVDRYLYRRPWTSPLARWLFYGLVTAAACAVLVAAVMAVLPAAFPLVYSDVDLFSAAGLRFLITVPIYAFFACGLGVGLAALIGHPAGALAALLAWVFVMEEAVIFAPNGTRIQAFMPFLNGVWGTGQDLVISPPWGVNGALAWFAGICAAVFGLGLAAVAARRRPGRATAEQPV</sequence>
<feature type="transmembrane region" description="Helical" evidence="1">
    <location>
        <begin position="186"/>
        <end position="204"/>
    </location>
</feature>
<feature type="transmembrane region" description="Helical" evidence="1">
    <location>
        <begin position="157"/>
        <end position="179"/>
    </location>
</feature>
<feature type="transmembrane region" description="Helical" evidence="1">
    <location>
        <begin position="66"/>
        <end position="86"/>
    </location>
</feature>
<accession>A0ABP8Z3A0</accession>
<dbReference type="EMBL" id="BAABIE010000004">
    <property type="protein sequence ID" value="GAA4745368.1"/>
    <property type="molecule type" value="Genomic_DNA"/>
</dbReference>
<organism evidence="2 3">
    <name type="scientific">Gordonia alkaliphila</name>
    <dbReference type="NCBI Taxonomy" id="1053547"/>
    <lineage>
        <taxon>Bacteria</taxon>
        <taxon>Bacillati</taxon>
        <taxon>Actinomycetota</taxon>
        <taxon>Actinomycetes</taxon>
        <taxon>Mycobacteriales</taxon>
        <taxon>Gordoniaceae</taxon>
        <taxon>Gordonia</taxon>
    </lineage>
</organism>
<keyword evidence="1" id="KW-1133">Transmembrane helix</keyword>
<comment type="caution">
    <text evidence="2">The sequence shown here is derived from an EMBL/GenBank/DDBJ whole genome shotgun (WGS) entry which is preliminary data.</text>
</comment>
<name>A0ABP8Z3A0_9ACTN</name>
<gene>
    <name evidence="2" type="ORF">GCM10023217_13090</name>
</gene>
<keyword evidence="3" id="KW-1185">Reference proteome</keyword>
<evidence type="ECO:0000256" key="1">
    <source>
        <dbReference type="SAM" id="Phobius"/>
    </source>
</evidence>
<keyword evidence="1" id="KW-0472">Membrane</keyword>
<evidence type="ECO:0000313" key="2">
    <source>
        <dbReference type="EMBL" id="GAA4745368.1"/>
    </source>
</evidence>
<reference evidence="3" key="1">
    <citation type="journal article" date="2019" name="Int. J. Syst. Evol. Microbiol.">
        <title>The Global Catalogue of Microorganisms (GCM) 10K type strain sequencing project: providing services to taxonomists for standard genome sequencing and annotation.</title>
        <authorList>
            <consortium name="The Broad Institute Genomics Platform"/>
            <consortium name="The Broad Institute Genome Sequencing Center for Infectious Disease"/>
            <person name="Wu L."/>
            <person name="Ma J."/>
        </authorList>
    </citation>
    <scope>NUCLEOTIDE SEQUENCE [LARGE SCALE GENOMIC DNA]</scope>
    <source>
        <strain evidence="3">JCM 18077</strain>
    </source>
</reference>
<feature type="transmembrane region" description="Helical" evidence="1">
    <location>
        <begin position="114"/>
        <end position="137"/>
    </location>
</feature>
<feature type="transmembrane region" description="Helical" evidence="1">
    <location>
        <begin position="21"/>
        <end position="46"/>
    </location>
</feature>
<proteinExistence type="predicted"/>
<feature type="transmembrane region" description="Helical" evidence="1">
    <location>
        <begin position="237"/>
        <end position="258"/>
    </location>
</feature>
<evidence type="ECO:0000313" key="3">
    <source>
        <dbReference type="Proteomes" id="UP001500822"/>
    </source>
</evidence>
<keyword evidence="1" id="KW-0812">Transmembrane</keyword>
<protein>
    <submittedName>
        <fullName evidence="2">ABC transporter</fullName>
    </submittedName>
</protein>
<dbReference type="Proteomes" id="UP001500822">
    <property type="component" value="Unassembled WGS sequence"/>
</dbReference>
<dbReference type="RefSeq" id="WP_345312861.1">
    <property type="nucleotide sequence ID" value="NZ_BAABIE010000004.1"/>
</dbReference>